<dbReference type="Pfam" id="PF09350">
    <property type="entry name" value="DJC28_CD"/>
    <property type="match status" value="1"/>
</dbReference>
<sequence>MWCQQQFSFHYCTACLRARHLGATFHRADEAVSARIKGLLQHAQQIQTADGNQEKQNGSPNATEGAMSRRPSILADESMLEVSGSSRKIMWEASFSEDLKKISPYIDTAEFLPNEIIQKQDIIPPWIEKEQRMAKDIERFWKQLRNDWEKHIVQLNARSLETAEARLDNNGGSGSNGIVDEESAEGMDTEGGNKVRIKNEGSFIPDPKSPTISHPTPENQLSELPRVT</sequence>
<feature type="region of interest" description="Disordered" evidence="1">
    <location>
        <begin position="45"/>
        <end position="70"/>
    </location>
</feature>
<evidence type="ECO:0000256" key="1">
    <source>
        <dbReference type="SAM" id="MobiDB-lite"/>
    </source>
</evidence>
<accession>C0NSU7</accession>
<evidence type="ECO:0000313" key="4">
    <source>
        <dbReference type="Proteomes" id="UP000001631"/>
    </source>
</evidence>
<dbReference type="EMBL" id="GG663370">
    <property type="protein sequence ID" value="EEH05963.1"/>
    <property type="molecule type" value="Genomic_DNA"/>
</dbReference>
<proteinExistence type="predicted"/>
<feature type="region of interest" description="Disordered" evidence="1">
    <location>
        <begin position="166"/>
        <end position="228"/>
    </location>
</feature>
<dbReference type="AlphaFoldDB" id="C0NSU7"/>
<dbReference type="PANTHER" id="PTHR39394">
    <property type="entry name" value="YALI0E31793P"/>
    <property type="match status" value="1"/>
</dbReference>
<feature type="compositionally biased region" description="Polar residues" evidence="1">
    <location>
        <begin position="45"/>
        <end position="62"/>
    </location>
</feature>
<dbReference type="Proteomes" id="UP000001631">
    <property type="component" value="Unassembled WGS sequence"/>
</dbReference>
<evidence type="ECO:0000313" key="3">
    <source>
        <dbReference type="EMBL" id="EEH05963.1"/>
    </source>
</evidence>
<dbReference type="InterPro" id="IPR018961">
    <property type="entry name" value="DnaJ_homolog_subfam-C_membr-28"/>
</dbReference>
<dbReference type="PANTHER" id="PTHR39394:SF1">
    <property type="entry name" value="DNAJ HOMOLOGUE SUBFAMILY C MEMBER 28 CONSERVED DOMAIN-CONTAINING PROTEIN"/>
    <property type="match status" value="1"/>
</dbReference>
<dbReference type="STRING" id="447093.C0NSU7"/>
<dbReference type="InParanoid" id="C0NSU7"/>
<protein>
    <recommendedName>
        <fullName evidence="2">DnaJ homologue subfamily C member 28 conserved domain-containing protein</fullName>
    </recommendedName>
</protein>
<dbReference type="HOGENOM" id="CLU_088283_0_0_1"/>
<reference evidence="3" key="1">
    <citation type="submission" date="2009-02" db="EMBL/GenBank/DDBJ databases">
        <title>The Genome Sequence of Ajellomyces capsulatus strain G186AR.</title>
        <authorList>
            <consortium name="The Broad Institute Genome Sequencing Platform"/>
            <person name="Champion M."/>
            <person name="Cuomo C."/>
            <person name="Ma L.-J."/>
            <person name="Henn M.R."/>
            <person name="Sil A."/>
            <person name="Goldman B."/>
            <person name="Young S.K."/>
            <person name="Kodira C.D."/>
            <person name="Zeng Q."/>
            <person name="Koehrsen M."/>
            <person name="Alvarado L."/>
            <person name="Berlin A."/>
            <person name="Borenstein D."/>
            <person name="Chen Z."/>
            <person name="Engels R."/>
            <person name="Freedman E."/>
            <person name="Gellesch M."/>
            <person name="Goldberg J."/>
            <person name="Griggs A."/>
            <person name="Gujja S."/>
            <person name="Heiman D."/>
            <person name="Hepburn T."/>
            <person name="Howarth C."/>
            <person name="Jen D."/>
            <person name="Larson L."/>
            <person name="Lewis B."/>
            <person name="Mehta T."/>
            <person name="Park D."/>
            <person name="Pearson M."/>
            <person name="Roberts A."/>
            <person name="Saif S."/>
            <person name="Shea T."/>
            <person name="Shenoy N."/>
            <person name="Sisk P."/>
            <person name="Stolte C."/>
            <person name="Sykes S."/>
            <person name="Walk T."/>
            <person name="White J."/>
            <person name="Yandava C."/>
            <person name="Klein B."/>
            <person name="McEwen J.G."/>
            <person name="Puccia R."/>
            <person name="Goldman G.H."/>
            <person name="Felipe M.S."/>
            <person name="Nino-Vega G."/>
            <person name="San-Blas G."/>
            <person name="Taylor J."/>
            <person name="Mendoza L."/>
            <person name="Galagan J."/>
            <person name="Nusbaum C."/>
            <person name="Birren B."/>
        </authorList>
    </citation>
    <scope>NUCLEOTIDE SEQUENCE</scope>
    <source>
        <strain evidence="3">G186AR</strain>
    </source>
</reference>
<dbReference type="GeneID" id="69039243"/>
<feature type="compositionally biased region" description="Acidic residues" evidence="1">
    <location>
        <begin position="179"/>
        <end position="188"/>
    </location>
</feature>
<keyword evidence="4" id="KW-1185">Reference proteome</keyword>
<name>C0NSU7_AJECG</name>
<evidence type="ECO:0000259" key="2">
    <source>
        <dbReference type="Pfam" id="PF09350"/>
    </source>
</evidence>
<feature type="domain" description="DnaJ homologue subfamily C member 28 conserved" evidence="2">
    <location>
        <begin position="102"/>
        <end position="140"/>
    </location>
</feature>
<gene>
    <name evidence="3" type="ORF">HCBG_06227</name>
</gene>
<dbReference type="RefSeq" id="XP_045286444.1">
    <property type="nucleotide sequence ID" value="XM_045433276.1"/>
</dbReference>
<organism evidence="3 4">
    <name type="scientific">Ajellomyces capsulatus (strain G186AR / H82 / ATCC MYA-2454 / RMSCC 2432)</name>
    <name type="common">Darling's disease fungus</name>
    <name type="synonym">Histoplasma capsulatum</name>
    <dbReference type="NCBI Taxonomy" id="447093"/>
    <lineage>
        <taxon>Eukaryota</taxon>
        <taxon>Fungi</taxon>
        <taxon>Dikarya</taxon>
        <taxon>Ascomycota</taxon>
        <taxon>Pezizomycotina</taxon>
        <taxon>Eurotiomycetes</taxon>
        <taxon>Eurotiomycetidae</taxon>
        <taxon>Onygenales</taxon>
        <taxon>Ajellomycetaceae</taxon>
        <taxon>Histoplasma</taxon>
    </lineage>
</organism>
<feature type="compositionally biased region" description="Polar residues" evidence="1">
    <location>
        <begin position="210"/>
        <end position="222"/>
    </location>
</feature>